<dbReference type="Proteomes" id="UP001321861">
    <property type="component" value="Chromosome"/>
</dbReference>
<dbReference type="AlphaFoldDB" id="A0AAU9CZ89"/>
<keyword evidence="2" id="KW-1185">Reference proteome</keyword>
<evidence type="ECO:0000313" key="1">
    <source>
        <dbReference type="EMBL" id="BDR57741.1"/>
    </source>
</evidence>
<name>A0AAU9CZ89_9LACO</name>
<accession>A0AAU9CZ89</accession>
<proteinExistence type="predicted"/>
<dbReference type="KEGG" id="xap:XA3_01820"/>
<reference evidence="1 2" key="1">
    <citation type="journal article" date="2023" name="Microbiol. Spectr.">
        <title>Symbiosis of Carpenter Bees with Uncharacterized Lactic Acid Bacteria Showing NAD Auxotrophy.</title>
        <authorList>
            <person name="Kawasaki S."/>
            <person name="Ozawa K."/>
            <person name="Mori T."/>
            <person name="Yamamoto A."/>
            <person name="Ito M."/>
            <person name="Ohkuma M."/>
            <person name="Sakamoto M."/>
            <person name="Matsutani M."/>
        </authorList>
    </citation>
    <scope>NUCLEOTIDE SEQUENCE [LARGE SCALE GENOMIC DNA]</scope>
    <source>
        <strain evidence="1 2">XA3</strain>
    </source>
</reference>
<evidence type="ECO:0000313" key="2">
    <source>
        <dbReference type="Proteomes" id="UP001321861"/>
    </source>
</evidence>
<protein>
    <recommendedName>
        <fullName evidence="3">Transposase</fullName>
    </recommendedName>
</protein>
<sequence length="59" mass="7140">MFWVNWKRKAKYCSREPQSDYKAALQAEVQYIWNHEGLANRNTVSLTWGDLHHMFWLLA</sequence>
<dbReference type="EMBL" id="AP026802">
    <property type="protein sequence ID" value="BDR57741.1"/>
    <property type="molecule type" value="Genomic_DNA"/>
</dbReference>
<evidence type="ECO:0008006" key="3">
    <source>
        <dbReference type="Google" id="ProtNLM"/>
    </source>
</evidence>
<organism evidence="1 2">
    <name type="scientific">Xylocopilactobacillus apicola</name>
    <dbReference type="NCBI Taxonomy" id="2932184"/>
    <lineage>
        <taxon>Bacteria</taxon>
        <taxon>Bacillati</taxon>
        <taxon>Bacillota</taxon>
        <taxon>Bacilli</taxon>
        <taxon>Lactobacillales</taxon>
        <taxon>Lactobacillaceae</taxon>
        <taxon>Xylocopilactobacillus</taxon>
    </lineage>
</organism>
<gene>
    <name evidence="1" type="ORF">XA3_01820</name>
</gene>